<proteinExistence type="predicted"/>
<sequence length="40" mass="4303">MCLCRAGRRGGRYEAPAVSAAARYPASRPAIDCRPPRSDP</sequence>
<name>A0A6J4V6B8_9BACT</name>
<dbReference type="EMBL" id="CADCWF010000218">
    <property type="protein sequence ID" value="CAA9567640.1"/>
    <property type="molecule type" value="Genomic_DNA"/>
</dbReference>
<organism evidence="1">
    <name type="scientific">uncultured Thermomicrobiales bacterium</name>
    <dbReference type="NCBI Taxonomy" id="1645740"/>
    <lineage>
        <taxon>Bacteria</taxon>
        <taxon>Pseudomonadati</taxon>
        <taxon>Thermomicrobiota</taxon>
        <taxon>Thermomicrobia</taxon>
        <taxon>Thermomicrobiales</taxon>
        <taxon>environmental samples</taxon>
    </lineage>
</organism>
<gene>
    <name evidence="1" type="ORF">AVDCRST_MAG59-3193</name>
</gene>
<protein>
    <submittedName>
        <fullName evidence="1">Uncharacterized protein</fullName>
    </submittedName>
</protein>
<evidence type="ECO:0000313" key="1">
    <source>
        <dbReference type="EMBL" id="CAA9567640.1"/>
    </source>
</evidence>
<reference evidence="1" key="1">
    <citation type="submission" date="2020-02" db="EMBL/GenBank/DDBJ databases">
        <authorList>
            <person name="Meier V. D."/>
        </authorList>
    </citation>
    <scope>NUCLEOTIDE SEQUENCE</scope>
    <source>
        <strain evidence="1">AVDCRST_MAG59</strain>
    </source>
</reference>
<dbReference type="AlphaFoldDB" id="A0A6J4V6B8"/>
<accession>A0A6J4V6B8</accession>